<feature type="region of interest" description="Disordered" evidence="1">
    <location>
        <begin position="1"/>
        <end position="75"/>
    </location>
</feature>
<keyword evidence="3" id="KW-1185">Reference proteome</keyword>
<evidence type="ECO:0000313" key="2">
    <source>
        <dbReference type="EMBL" id="KAF5704952.1"/>
    </source>
</evidence>
<name>A0A8H6D747_9HYPO</name>
<gene>
    <name evidence="2" type="ORF">FGLOB1_8236</name>
</gene>
<evidence type="ECO:0000313" key="3">
    <source>
        <dbReference type="Proteomes" id="UP000532311"/>
    </source>
</evidence>
<dbReference type="EMBL" id="JAAQPF010000357">
    <property type="protein sequence ID" value="KAF5704952.1"/>
    <property type="molecule type" value="Genomic_DNA"/>
</dbReference>
<sequence length="145" mass="16231">MSKLTPNDRNPPFPTPAQSDADKSLQPGKFDLNDPSGPDSCRRSVGHGTRQRILPEPNKKRVLPRALTRRSHRDTSGRCRLNGSFTQAARKLYNCLAKRDGWDYACNEAFGEIFDVFGDIGAAHEFVCSGLGHREDFICSQTDRH</sequence>
<reference evidence="2 3" key="1">
    <citation type="submission" date="2020-05" db="EMBL/GenBank/DDBJ databases">
        <title>Identification and distribution of gene clusters putatively required for synthesis of sphingolipid metabolism inhibitors in phylogenetically diverse species of the filamentous fungus Fusarium.</title>
        <authorList>
            <person name="Kim H.-S."/>
            <person name="Busman M."/>
            <person name="Brown D.W."/>
            <person name="Divon H."/>
            <person name="Uhlig S."/>
            <person name="Proctor R.H."/>
        </authorList>
    </citation>
    <scope>NUCLEOTIDE SEQUENCE [LARGE SCALE GENOMIC DNA]</scope>
    <source>
        <strain evidence="2 3">NRRL 26131</strain>
    </source>
</reference>
<organism evidence="2 3">
    <name type="scientific">Fusarium globosum</name>
    <dbReference type="NCBI Taxonomy" id="78864"/>
    <lineage>
        <taxon>Eukaryota</taxon>
        <taxon>Fungi</taxon>
        <taxon>Dikarya</taxon>
        <taxon>Ascomycota</taxon>
        <taxon>Pezizomycotina</taxon>
        <taxon>Sordariomycetes</taxon>
        <taxon>Hypocreomycetidae</taxon>
        <taxon>Hypocreales</taxon>
        <taxon>Nectriaceae</taxon>
        <taxon>Fusarium</taxon>
        <taxon>Fusarium fujikuroi species complex</taxon>
    </lineage>
</organism>
<dbReference type="AlphaFoldDB" id="A0A8H6D747"/>
<dbReference type="Proteomes" id="UP000532311">
    <property type="component" value="Unassembled WGS sequence"/>
</dbReference>
<accession>A0A8H6D747</accession>
<comment type="caution">
    <text evidence="2">The sequence shown here is derived from an EMBL/GenBank/DDBJ whole genome shotgun (WGS) entry which is preliminary data.</text>
</comment>
<proteinExistence type="predicted"/>
<feature type="compositionally biased region" description="Basic residues" evidence="1">
    <location>
        <begin position="60"/>
        <end position="72"/>
    </location>
</feature>
<evidence type="ECO:0000256" key="1">
    <source>
        <dbReference type="SAM" id="MobiDB-lite"/>
    </source>
</evidence>
<protein>
    <submittedName>
        <fullName evidence="2">Uncharacterized protein</fullName>
    </submittedName>
</protein>